<evidence type="ECO:0008006" key="3">
    <source>
        <dbReference type="Google" id="ProtNLM"/>
    </source>
</evidence>
<reference evidence="2" key="1">
    <citation type="journal article" date="2019" name="Int. J. Syst. Evol. Microbiol.">
        <title>The Global Catalogue of Microorganisms (GCM) 10K type strain sequencing project: providing services to taxonomists for standard genome sequencing and annotation.</title>
        <authorList>
            <consortium name="The Broad Institute Genomics Platform"/>
            <consortium name="The Broad Institute Genome Sequencing Center for Infectious Disease"/>
            <person name="Wu L."/>
            <person name="Ma J."/>
        </authorList>
    </citation>
    <scope>NUCLEOTIDE SEQUENCE [LARGE SCALE GENOMIC DNA]</scope>
    <source>
        <strain evidence="2">JCM 14370</strain>
    </source>
</reference>
<dbReference type="RefSeq" id="WP_308424991.1">
    <property type="nucleotide sequence ID" value="NZ_BMOD01000003.1"/>
</dbReference>
<comment type="caution">
    <text evidence="1">The sequence shown here is derived from an EMBL/GenBank/DDBJ whole genome shotgun (WGS) entry which is preliminary data.</text>
</comment>
<keyword evidence="2" id="KW-1185">Reference proteome</keyword>
<sequence>MSRQQMGRPGTPEEIAFLAVCLASDESPFTTGQVHIIDGGWSNP</sequence>
<organism evidence="1 2">
    <name type="scientific">Deinococcus roseus</name>
    <dbReference type="NCBI Taxonomy" id="392414"/>
    <lineage>
        <taxon>Bacteria</taxon>
        <taxon>Thermotogati</taxon>
        <taxon>Deinococcota</taxon>
        <taxon>Deinococci</taxon>
        <taxon>Deinococcales</taxon>
        <taxon>Deinococcaceae</taxon>
        <taxon>Deinococcus</taxon>
    </lineage>
</organism>
<dbReference type="InterPro" id="IPR036291">
    <property type="entry name" value="NAD(P)-bd_dom_sf"/>
</dbReference>
<accession>A0ABQ2CXU5</accession>
<gene>
    <name evidence="1" type="ORF">GCM10008938_11810</name>
</gene>
<dbReference type="SUPFAM" id="SSF51735">
    <property type="entry name" value="NAD(P)-binding Rossmann-fold domains"/>
    <property type="match status" value="1"/>
</dbReference>
<dbReference type="Pfam" id="PF13561">
    <property type="entry name" value="adh_short_C2"/>
    <property type="match status" value="1"/>
</dbReference>
<evidence type="ECO:0000313" key="2">
    <source>
        <dbReference type="Proteomes" id="UP000632222"/>
    </source>
</evidence>
<dbReference type="Gene3D" id="3.40.50.720">
    <property type="entry name" value="NAD(P)-binding Rossmann-like Domain"/>
    <property type="match status" value="1"/>
</dbReference>
<dbReference type="InterPro" id="IPR002347">
    <property type="entry name" value="SDR_fam"/>
</dbReference>
<protein>
    <recommendedName>
        <fullName evidence="3">SDR family oxidoreductase</fullName>
    </recommendedName>
</protein>
<dbReference type="EMBL" id="BMOD01000003">
    <property type="protein sequence ID" value="GGJ27357.1"/>
    <property type="molecule type" value="Genomic_DNA"/>
</dbReference>
<dbReference type="Proteomes" id="UP000632222">
    <property type="component" value="Unassembled WGS sequence"/>
</dbReference>
<proteinExistence type="predicted"/>
<evidence type="ECO:0000313" key="1">
    <source>
        <dbReference type="EMBL" id="GGJ27357.1"/>
    </source>
</evidence>
<name>A0ABQ2CXU5_9DEIO</name>